<evidence type="ECO:0000313" key="8">
    <source>
        <dbReference type="Proteomes" id="UP001150942"/>
    </source>
</evidence>
<evidence type="ECO:0000256" key="4">
    <source>
        <dbReference type="ARBA" id="ARBA00023203"/>
    </source>
</evidence>
<keyword evidence="3" id="KW-0963">Cytoplasm</keyword>
<dbReference type="GO" id="GO:0003785">
    <property type="term" value="F:actin monomer binding"/>
    <property type="evidence" value="ECO:0007669"/>
    <property type="project" value="TreeGrafter"/>
</dbReference>
<comment type="similarity">
    <text evidence="2 6">Belongs to the profilin family.</text>
</comment>
<evidence type="ECO:0000256" key="2">
    <source>
        <dbReference type="ARBA" id="ARBA00010058"/>
    </source>
</evidence>
<dbReference type="Gene3D" id="3.30.450.30">
    <property type="entry name" value="Dynein light chain 2a, cytoplasmic"/>
    <property type="match status" value="1"/>
</dbReference>
<keyword evidence="4 6" id="KW-0009">Actin-binding</keyword>
<dbReference type="InterPro" id="IPR048278">
    <property type="entry name" value="PFN"/>
</dbReference>
<dbReference type="SUPFAM" id="SSF55770">
    <property type="entry name" value="Profilin (actin-binding protein)"/>
    <property type="match status" value="1"/>
</dbReference>
<organism evidence="7 8">
    <name type="scientific">Penicillium cf. viridicatum</name>
    <dbReference type="NCBI Taxonomy" id="2972119"/>
    <lineage>
        <taxon>Eukaryota</taxon>
        <taxon>Fungi</taxon>
        <taxon>Dikarya</taxon>
        <taxon>Ascomycota</taxon>
        <taxon>Pezizomycotina</taxon>
        <taxon>Eurotiomycetes</taxon>
        <taxon>Eurotiomycetidae</taxon>
        <taxon>Eurotiales</taxon>
        <taxon>Aspergillaceae</taxon>
        <taxon>Penicillium</taxon>
    </lineage>
</organism>
<comment type="subcellular location">
    <subcellularLocation>
        <location evidence="1">Cytoplasm</location>
        <location evidence="1">Cytoskeleton</location>
    </subcellularLocation>
</comment>
<dbReference type="OrthoDB" id="421374at2759"/>
<dbReference type="AlphaFoldDB" id="A0A9W9MXC0"/>
<protein>
    <recommendedName>
        <fullName evidence="6">Profilin</fullName>
    </recommendedName>
</protein>
<evidence type="ECO:0000256" key="3">
    <source>
        <dbReference type="ARBA" id="ARBA00022490"/>
    </source>
</evidence>
<feature type="non-terminal residue" evidence="7">
    <location>
        <position position="1"/>
    </location>
</feature>
<dbReference type="GO" id="GO:0005856">
    <property type="term" value="C:cytoskeleton"/>
    <property type="evidence" value="ECO:0007669"/>
    <property type="project" value="UniProtKB-SubCell"/>
</dbReference>
<sequence>CYPKAVANGGIVIWRGPLPTATTSSPPLPPLLLPALLFLYIQKVCAEISAFFSSLTSNSTNSSVILSASLQSSWASTQQSGKLLSYSLMGSGQFDKAGILAADFSGVEAASPGFALSQEEINSLITAYTSSDQAFANGFSVCGEKFVTIRADERSVYGKKGKEGVIIARASSCTIIAHHSEAVQTTNAATVVENLVDYLNNPR</sequence>
<dbReference type="PANTHER" id="PTHR11604:SF0">
    <property type="entry name" value="PROFILIN"/>
    <property type="match status" value="1"/>
</dbReference>
<name>A0A9W9MXC0_9EURO</name>
<reference evidence="7" key="1">
    <citation type="submission" date="2022-11" db="EMBL/GenBank/DDBJ databases">
        <authorList>
            <person name="Petersen C."/>
        </authorList>
    </citation>
    <scope>NUCLEOTIDE SEQUENCE</scope>
    <source>
        <strain evidence="7">IBT 20477</strain>
    </source>
</reference>
<dbReference type="Pfam" id="PF00235">
    <property type="entry name" value="Profilin"/>
    <property type="match status" value="1"/>
</dbReference>
<evidence type="ECO:0000256" key="5">
    <source>
        <dbReference type="ARBA" id="ARBA00023212"/>
    </source>
</evidence>
<dbReference type="InterPro" id="IPR005455">
    <property type="entry name" value="PFN_euk"/>
</dbReference>
<evidence type="ECO:0000256" key="1">
    <source>
        <dbReference type="ARBA" id="ARBA00004245"/>
    </source>
</evidence>
<comment type="caution">
    <text evidence="7">The sequence shown here is derived from an EMBL/GenBank/DDBJ whole genome shotgun (WGS) entry which is preliminary data.</text>
</comment>
<evidence type="ECO:0000313" key="7">
    <source>
        <dbReference type="EMBL" id="KAJ5209278.1"/>
    </source>
</evidence>
<dbReference type="InterPro" id="IPR036140">
    <property type="entry name" value="PFN_sf"/>
</dbReference>
<dbReference type="EMBL" id="JAPQKQ010000002">
    <property type="protein sequence ID" value="KAJ5209278.1"/>
    <property type="molecule type" value="Genomic_DNA"/>
</dbReference>
<dbReference type="SMART" id="SM00392">
    <property type="entry name" value="PROF"/>
    <property type="match status" value="1"/>
</dbReference>
<dbReference type="Proteomes" id="UP001150942">
    <property type="component" value="Unassembled WGS sequence"/>
</dbReference>
<proteinExistence type="inferred from homology"/>
<reference evidence="7" key="2">
    <citation type="journal article" date="2023" name="IMA Fungus">
        <title>Comparative genomic study of the Penicillium genus elucidates a diverse pangenome and 15 lateral gene transfer events.</title>
        <authorList>
            <person name="Petersen C."/>
            <person name="Sorensen T."/>
            <person name="Nielsen M.R."/>
            <person name="Sondergaard T.E."/>
            <person name="Sorensen J.L."/>
            <person name="Fitzpatrick D.A."/>
            <person name="Frisvad J.C."/>
            <person name="Nielsen K.L."/>
        </authorList>
    </citation>
    <scope>NUCLEOTIDE SEQUENCE</scope>
    <source>
        <strain evidence="7">IBT 20477</strain>
    </source>
</reference>
<dbReference type="PANTHER" id="PTHR11604">
    <property type="entry name" value="PROFILIN"/>
    <property type="match status" value="1"/>
</dbReference>
<keyword evidence="8" id="KW-1185">Reference proteome</keyword>
<evidence type="ECO:0000256" key="6">
    <source>
        <dbReference type="RuleBase" id="RU003909"/>
    </source>
</evidence>
<accession>A0A9W9MXC0</accession>
<gene>
    <name evidence="7" type="ORF">N7449_003657</name>
</gene>
<dbReference type="GO" id="GO:0005938">
    <property type="term" value="C:cell cortex"/>
    <property type="evidence" value="ECO:0007669"/>
    <property type="project" value="TreeGrafter"/>
</dbReference>
<dbReference type="CDD" id="cd00148">
    <property type="entry name" value="PROF"/>
    <property type="match status" value="1"/>
</dbReference>
<keyword evidence="5" id="KW-0206">Cytoskeleton</keyword>